<dbReference type="SUPFAM" id="SSF57850">
    <property type="entry name" value="RING/U-box"/>
    <property type="match status" value="1"/>
</dbReference>
<comment type="caution">
    <text evidence="11">The sequence shown here is derived from an EMBL/GenBank/DDBJ whole genome shotgun (WGS) entry which is preliminary data.</text>
</comment>
<dbReference type="AlphaFoldDB" id="A0A409X9W6"/>
<dbReference type="InterPro" id="IPR013087">
    <property type="entry name" value="Znf_C2H2_type"/>
</dbReference>
<dbReference type="PANTHER" id="PTHR24376">
    <property type="entry name" value="ZINC FINGER PROTEIN"/>
    <property type="match status" value="1"/>
</dbReference>
<dbReference type="SMART" id="SM00355">
    <property type="entry name" value="ZnF_C2H2"/>
    <property type="match status" value="7"/>
</dbReference>
<dbReference type="PROSITE" id="PS00028">
    <property type="entry name" value="ZINC_FINGER_C2H2_1"/>
    <property type="match status" value="1"/>
</dbReference>
<keyword evidence="5" id="KW-0862">Zinc</keyword>
<dbReference type="GO" id="GO:0008270">
    <property type="term" value="F:zinc ion binding"/>
    <property type="evidence" value="ECO:0007669"/>
    <property type="project" value="UniProtKB-KW"/>
</dbReference>
<evidence type="ECO:0000259" key="9">
    <source>
        <dbReference type="PROSITE" id="PS50089"/>
    </source>
</evidence>
<dbReference type="STRING" id="93625.A0A409X9W6"/>
<accession>A0A409X9W6</accession>
<gene>
    <name evidence="11" type="ORF">CVT25_005825</name>
</gene>
<dbReference type="PROSITE" id="PS50157">
    <property type="entry name" value="ZINC_FINGER_C2H2_2"/>
    <property type="match status" value="1"/>
</dbReference>
<dbReference type="Proteomes" id="UP000283269">
    <property type="component" value="Unassembled WGS sequence"/>
</dbReference>
<evidence type="ECO:0000256" key="1">
    <source>
        <dbReference type="ARBA" id="ARBA00004123"/>
    </source>
</evidence>
<dbReference type="InParanoid" id="A0A409X9W6"/>
<organism evidence="11 12">
    <name type="scientific">Psilocybe cyanescens</name>
    <dbReference type="NCBI Taxonomy" id="93625"/>
    <lineage>
        <taxon>Eukaryota</taxon>
        <taxon>Fungi</taxon>
        <taxon>Dikarya</taxon>
        <taxon>Basidiomycota</taxon>
        <taxon>Agaricomycotina</taxon>
        <taxon>Agaricomycetes</taxon>
        <taxon>Agaricomycetidae</taxon>
        <taxon>Agaricales</taxon>
        <taxon>Agaricineae</taxon>
        <taxon>Strophariaceae</taxon>
        <taxon>Psilocybe</taxon>
    </lineage>
</organism>
<dbReference type="OrthoDB" id="6105938at2759"/>
<evidence type="ECO:0000256" key="3">
    <source>
        <dbReference type="ARBA" id="ARBA00022737"/>
    </source>
</evidence>
<name>A0A409X9W6_PSICY</name>
<dbReference type="InterPro" id="IPR001841">
    <property type="entry name" value="Znf_RING"/>
</dbReference>
<feature type="region of interest" description="Disordered" evidence="8">
    <location>
        <begin position="458"/>
        <end position="484"/>
    </location>
</feature>
<evidence type="ECO:0000256" key="2">
    <source>
        <dbReference type="ARBA" id="ARBA00022723"/>
    </source>
</evidence>
<dbReference type="InterPro" id="IPR013083">
    <property type="entry name" value="Znf_RING/FYVE/PHD"/>
</dbReference>
<dbReference type="GO" id="GO:0005634">
    <property type="term" value="C:nucleus"/>
    <property type="evidence" value="ECO:0007669"/>
    <property type="project" value="UniProtKB-SubCell"/>
</dbReference>
<reference evidence="11 12" key="1">
    <citation type="journal article" date="2018" name="Evol. Lett.">
        <title>Horizontal gene cluster transfer increased hallucinogenic mushroom diversity.</title>
        <authorList>
            <person name="Reynolds H.T."/>
            <person name="Vijayakumar V."/>
            <person name="Gluck-Thaler E."/>
            <person name="Korotkin H.B."/>
            <person name="Matheny P.B."/>
            <person name="Slot J.C."/>
        </authorList>
    </citation>
    <scope>NUCLEOTIDE SEQUENCE [LARGE SCALE GENOMIC DNA]</scope>
    <source>
        <strain evidence="11 12">2631</strain>
    </source>
</reference>
<sequence>MPVCPQCDNRPFSNKEALLQHMKSSSAWHPFCSICDRRFSSQMAYDAVSTPPLLLNTSLPMSYAVHLQHMTDKHPPTFDCDVCNRSYHALFALEDHYRGSTAHPNCVRCGRGFKDSASCEEHQRTEHPKTQCTQCGGISIYEDALDHHYRDSHNHPTCHVCNLGFRDRQFYLEHFSHTHPELHCAPCIYNFETPEALQSHLWTSSLHPKCEPCIMGFADSESYNSHLSTVHSTTASISADGVATTQLPNIANPNPEATNVLANSQTSTADIHALIVQGERGMSSPSDLRIDLAYTSPLTEVKPLFSPTSPNPLPRPADDIERFWTSREVLFQGFHLNIRSLTYWEQNITTPRLPFSRTQPISNVISASTWLDSTQSYFRSRDGRDVVSPPMVSPPLTSPPALLPSPPKSAHRADFDSRLYPGSVRQAIRLQNDALGRRRVLGMGTRNWSTASQTSLVRYREPGGGSNEPSWSQSVGGEDSSQSVSSQIRGSIFYETLTPRGEASEGSPQSSWDYLGHSPGSRSNEVGVSIVLEYYGSLNSNTRPTTASSTPSILPITYTVTPSSECPSPHSPEVVSPTGLGVLPTISPLPSTPTDLIDFDIPEAKKPLPESPIGSPTTIVLDSIKSADQTDSSVISHLLTDNTTPPTTQTSPITSVALAATRSSSTTSNPNPLHCRVCLVDTCDDITASMCGHIFCNRCITDAVIKTNRCPVCMTPTLLYCLFRLDLAA</sequence>
<evidence type="ECO:0000313" key="12">
    <source>
        <dbReference type="Proteomes" id="UP000283269"/>
    </source>
</evidence>
<evidence type="ECO:0000256" key="4">
    <source>
        <dbReference type="ARBA" id="ARBA00022771"/>
    </source>
</evidence>
<proteinExistence type="predicted"/>
<protein>
    <recommendedName>
        <fullName evidence="13">RING-type domain-containing protein</fullName>
    </recommendedName>
</protein>
<dbReference type="EMBL" id="NHYD01002254">
    <property type="protein sequence ID" value="PPQ87569.1"/>
    <property type="molecule type" value="Genomic_DNA"/>
</dbReference>
<dbReference type="Gene3D" id="3.30.40.10">
    <property type="entry name" value="Zinc/RING finger domain, C3HC4 (zinc finger)"/>
    <property type="match status" value="1"/>
</dbReference>
<keyword evidence="2" id="KW-0479">Metal-binding</keyword>
<dbReference type="PROSITE" id="PS50089">
    <property type="entry name" value="ZF_RING_2"/>
    <property type="match status" value="1"/>
</dbReference>
<evidence type="ECO:0008006" key="13">
    <source>
        <dbReference type="Google" id="ProtNLM"/>
    </source>
</evidence>
<comment type="subcellular location">
    <subcellularLocation>
        <location evidence="1">Nucleus</location>
    </subcellularLocation>
</comment>
<evidence type="ECO:0000256" key="6">
    <source>
        <dbReference type="ARBA" id="ARBA00023242"/>
    </source>
</evidence>
<dbReference type="SMART" id="SM00184">
    <property type="entry name" value="RING"/>
    <property type="match status" value="1"/>
</dbReference>
<evidence type="ECO:0000259" key="10">
    <source>
        <dbReference type="PROSITE" id="PS50157"/>
    </source>
</evidence>
<keyword evidence="6" id="KW-0539">Nucleus</keyword>
<evidence type="ECO:0000256" key="8">
    <source>
        <dbReference type="SAM" id="MobiDB-lite"/>
    </source>
</evidence>
<dbReference type="GO" id="GO:0000978">
    <property type="term" value="F:RNA polymerase II cis-regulatory region sequence-specific DNA binding"/>
    <property type="evidence" value="ECO:0007669"/>
    <property type="project" value="TreeGrafter"/>
</dbReference>
<feature type="domain" description="RING-type" evidence="9">
    <location>
        <begin position="675"/>
        <end position="713"/>
    </location>
</feature>
<evidence type="ECO:0000256" key="5">
    <source>
        <dbReference type="ARBA" id="ARBA00022833"/>
    </source>
</evidence>
<keyword evidence="4 7" id="KW-0863">Zinc-finger</keyword>
<feature type="region of interest" description="Disordered" evidence="8">
    <location>
        <begin position="499"/>
        <end position="521"/>
    </location>
</feature>
<feature type="compositionally biased region" description="Low complexity" evidence="8">
    <location>
        <begin position="472"/>
        <end position="484"/>
    </location>
</feature>
<dbReference type="PANTHER" id="PTHR24376:SF235">
    <property type="entry name" value="C2H2-TYPE DOMAIN-CONTAINING PROTEIN"/>
    <property type="match status" value="1"/>
</dbReference>
<evidence type="ECO:0000256" key="7">
    <source>
        <dbReference type="PROSITE-ProRule" id="PRU00042"/>
    </source>
</evidence>
<feature type="domain" description="C2H2-type" evidence="10">
    <location>
        <begin position="104"/>
        <end position="127"/>
    </location>
</feature>
<evidence type="ECO:0000313" key="11">
    <source>
        <dbReference type="EMBL" id="PPQ87569.1"/>
    </source>
</evidence>
<dbReference type="InterPro" id="IPR017907">
    <property type="entry name" value="Znf_RING_CS"/>
</dbReference>
<feature type="region of interest" description="Disordered" evidence="8">
    <location>
        <begin position="381"/>
        <end position="413"/>
    </location>
</feature>
<keyword evidence="3" id="KW-0677">Repeat</keyword>
<dbReference type="GO" id="GO:0001228">
    <property type="term" value="F:DNA-binding transcription activator activity, RNA polymerase II-specific"/>
    <property type="evidence" value="ECO:0007669"/>
    <property type="project" value="TreeGrafter"/>
</dbReference>
<feature type="compositionally biased region" description="Pro residues" evidence="8">
    <location>
        <begin position="391"/>
        <end position="407"/>
    </location>
</feature>
<dbReference type="PROSITE" id="PS00518">
    <property type="entry name" value="ZF_RING_1"/>
    <property type="match status" value="1"/>
</dbReference>
<keyword evidence="12" id="KW-1185">Reference proteome</keyword>